<dbReference type="EMBL" id="MGAV01000002">
    <property type="protein sequence ID" value="OGK55544.1"/>
    <property type="molecule type" value="Genomic_DNA"/>
</dbReference>
<evidence type="ECO:0000256" key="1">
    <source>
        <dbReference type="SAM" id="MobiDB-lite"/>
    </source>
</evidence>
<comment type="caution">
    <text evidence="2">The sequence shown here is derived from an EMBL/GenBank/DDBJ whole genome shotgun (WGS) entry which is preliminary data.</text>
</comment>
<feature type="compositionally biased region" description="Basic and acidic residues" evidence="1">
    <location>
        <begin position="107"/>
        <end position="126"/>
    </location>
</feature>
<evidence type="ECO:0000313" key="3">
    <source>
        <dbReference type="Proteomes" id="UP000177418"/>
    </source>
</evidence>
<protein>
    <submittedName>
        <fullName evidence="2">Uncharacterized protein</fullName>
    </submittedName>
</protein>
<dbReference type="Proteomes" id="UP000177418">
    <property type="component" value="Unassembled WGS sequence"/>
</dbReference>
<gene>
    <name evidence="2" type="ORF">A3H78_05270</name>
</gene>
<evidence type="ECO:0000313" key="2">
    <source>
        <dbReference type="EMBL" id="OGK55544.1"/>
    </source>
</evidence>
<proteinExistence type="predicted"/>
<feature type="region of interest" description="Disordered" evidence="1">
    <location>
        <begin position="107"/>
        <end position="134"/>
    </location>
</feature>
<organism evidence="2 3">
    <name type="scientific">Candidatus Roizmanbacteria bacterium RIFCSPLOWO2_02_FULL_36_11</name>
    <dbReference type="NCBI Taxonomy" id="1802071"/>
    <lineage>
        <taxon>Bacteria</taxon>
        <taxon>Candidatus Roizmaniibacteriota</taxon>
    </lineage>
</organism>
<sequence>MTPPVEIETKTPPRVAGQATRVGGESLLLVDGMVIDSAPLIGTDSVRSDCNPSFVAPYTTTDSAASAKLLEPTSATTMSVAPIIFQNADKVVYSNTAENGDWTYKPKPDTIIHTHNNGGDETHDDGGQDVAWDP</sequence>
<reference evidence="2 3" key="1">
    <citation type="journal article" date="2016" name="Nat. Commun.">
        <title>Thousands of microbial genomes shed light on interconnected biogeochemical processes in an aquifer system.</title>
        <authorList>
            <person name="Anantharaman K."/>
            <person name="Brown C.T."/>
            <person name="Hug L.A."/>
            <person name="Sharon I."/>
            <person name="Castelle C.J."/>
            <person name="Probst A.J."/>
            <person name="Thomas B.C."/>
            <person name="Singh A."/>
            <person name="Wilkins M.J."/>
            <person name="Karaoz U."/>
            <person name="Brodie E.L."/>
            <person name="Williams K.H."/>
            <person name="Hubbard S.S."/>
            <person name="Banfield J.F."/>
        </authorList>
    </citation>
    <scope>NUCLEOTIDE SEQUENCE [LARGE SCALE GENOMIC DNA]</scope>
</reference>
<dbReference type="AlphaFoldDB" id="A0A1F7JIV3"/>
<name>A0A1F7JIV3_9BACT</name>
<accession>A0A1F7JIV3</accession>